<comment type="caution">
    <text evidence="1">The sequence shown here is derived from an EMBL/GenBank/DDBJ whole genome shotgun (WGS) entry which is preliminary data.</text>
</comment>
<reference evidence="1" key="1">
    <citation type="submission" date="2020-04" db="EMBL/GenBank/DDBJ databases">
        <title>Hybrid Assembly of Korean Phytophthora infestans isolates.</title>
        <authorList>
            <person name="Prokchorchik M."/>
            <person name="Lee Y."/>
            <person name="Seo J."/>
            <person name="Cho J.-H."/>
            <person name="Park Y.-E."/>
            <person name="Jang D.-C."/>
            <person name="Im J.-S."/>
            <person name="Choi J.-G."/>
            <person name="Park H.-J."/>
            <person name="Lee G.-B."/>
            <person name="Lee Y.-G."/>
            <person name="Hong S.-Y."/>
            <person name="Cho K."/>
            <person name="Sohn K.H."/>
        </authorList>
    </citation>
    <scope>NUCLEOTIDE SEQUENCE</scope>
    <source>
        <strain evidence="1">KR_1_A1</strain>
    </source>
</reference>
<protein>
    <submittedName>
        <fullName evidence="1">Uncharacterized protein</fullName>
    </submittedName>
</protein>
<evidence type="ECO:0000313" key="2">
    <source>
        <dbReference type="Proteomes" id="UP000602510"/>
    </source>
</evidence>
<name>A0A833TL98_PHYIN</name>
<proteinExistence type="predicted"/>
<sequence length="17" mass="1932">MSLATNAWLRLCTSDSY</sequence>
<evidence type="ECO:0000313" key="1">
    <source>
        <dbReference type="EMBL" id="KAF4045899.1"/>
    </source>
</evidence>
<gene>
    <name evidence="1" type="ORF">GN244_ATG01731</name>
</gene>
<dbReference type="EMBL" id="WSZM01000038">
    <property type="protein sequence ID" value="KAF4045899.1"/>
    <property type="molecule type" value="Genomic_DNA"/>
</dbReference>
<organism evidence="1 2">
    <name type="scientific">Phytophthora infestans</name>
    <name type="common">Potato late blight agent</name>
    <name type="synonym">Botrytis infestans</name>
    <dbReference type="NCBI Taxonomy" id="4787"/>
    <lineage>
        <taxon>Eukaryota</taxon>
        <taxon>Sar</taxon>
        <taxon>Stramenopiles</taxon>
        <taxon>Oomycota</taxon>
        <taxon>Peronosporomycetes</taxon>
        <taxon>Peronosporales</taxon>
        <taxon>Peronosporaceae</taxon>
        <taxon>Phytophthora</taxon>
    </lineage>
</organism>
<keyword evidence="2" id="KW-1185">Reference proteome</keyword>
<dbReference type="Proteomes" id="UP000602510">
    <property type="component" value="Unassembled WGS sequence"/>
</dbReference>
<dbReference type="AlphaFoldDB" id="A0A833TL98"/>
<accession>A0A833TL98</accession>